<feature type="region of interest" description="Disordered" evidence="1">
    <location>
        <begin position="1"/>
        <end position="22"/>
    </location>
</feature>
<accession>A0A4Z2GY55</accession>
<dbReference type="Proteomes" id="UP000314294">
    <property type="component" value="Unassembled WGS sequence"/>
</dbReference>
<name>A0A4Z2GY55_9TELE</name>
<proteinExistence type="predicted"/>
<evidence type="ECO:0000256" key="1">
    <source>
        <dbReference type="SAM" id="MobiDB-lite"/>
    </source>
</evidence>
<gene>
    <name evidence="2" type="ORF">EYF80_031390</name>
</gene>
<comment type="caution">
    <text evidence="2">The sequence shown here is derived from an EMBL/GenBank/DDBJ whole genome shotgun (WGS) entry which is preliminary data.</text>
</comment>
<sequence>MIKIRCISQPLEDGADSGDTPKPCDDFHVLGNSSDFEGGRVGSRLKEHDARPDGSQAGFIRCCYIRRMEVAPNRAMKRKWQQRRLVVCRGGK</sequence>
<evidence type="ECO:0000313" key="3">
    <source>
        <dbReference type="Proteomes" id="UP000314294"/>
    </source>
</evidence>
<reference evidence="2 3" key="1">
    <citation type="submission" date="2019-03" db="EMBL/GenBank/DDBJ databases">
        <title>First draft genome of Liparis tanakae, snailfish: a comprehensive survey of snailfish specific genes.</title>
        <authorList>
            <person name="Kim W."/>
            <person name="Song I."/>
            <person name="Jeong J.-H."/>
            <person name="Kim D."/>
            <person name="Kim S."/>
            <person name="Ryu S."/>
            <person name="Song J.Y."/>
            <person name="Lee S.K."/>
        </authorList>
    </citation>
    <scope>NUCLEOTIDE SEQUENCE [LARGE SCALE GENOMIC DNA]</scope>
    <source>
        <tissue evidence="2">Muscle</tissue>
    </source>
</reference>
<dbReference type="AlphaFoldDB" id="A0A4Z2GY55"/>
<organism evidence="2 3">
    <name type="scientific">Liparis tanakae</name>
    <name type="common">Tanaka's snailfish</name>
    <dbReference type="NCBI Taxonomy" id="230148"/>
    <lineage>
        <taxon>Eukaryota</taxon>
        <taxon>Metazoa</taxon>
        <taxon>Chordata</taxon>
        <taxon>Craniata</taxon>
        <taxon>Vertebrata</taxon>
        <taxon>Euteleostomi</taxon>
        <taxon>Actinopterygii</taxon>
        <taxon>Neopterygii</taxon>
        <taxon>Teleostei</taxon>
        <taxon>Neoteleostei</taxon>
        <taxon>Acanthomorphata</taxon>
        <taxon>Eupercaria</taxon>
        <taxon>Perciformes</taxon>
        <taxon>Cottioidei</taxon>
        <taxon>Cottales</taxon>
        <taxon>Liparidae</taxon>
        <taxon>Liparis</taxon>
    </lineage>
</organism>
<evidence type="ECO:0000313" key="2">
    <source>
        <dbReference type="EMBL" id="TNN58379.1"/>
    </source>
</evidence>
<keyword evidence="3" id="KW-1185">Reference proteome</keyword>
<protein>
    <submittedName>
        <fullName evidence="2">Uncharacterized protein</fullName>
    </submittedName>
</protein>
<dbReference type="EMBL" id="SRLO01000380">
    <property type="protein sequence ID" value="TNN58379.1"/>
    <property type="molecule type" value="Genomic_DNA"/>
</dbReference>